<dbReference type="AlphaFoldDB" id="A0AAV9H5Y2"/>
<protein>
    <recommendedName>
        <fullName evidence="4">NADH dehydrogenase subunit 6</fullName>
    </recommendedName>
</protein>
<evidence type="ECO:0000313" key="2">
    <source>
        <dbReference type="EMBL" id="KAK4455847.1"/>
    </source>
</evidence>
<feature type="transmembrane region" description="Helical" evidence="1">
    <location>
        <begin position="44"/>
        <end position="62"/>
    </location>
</feature>
<evidence type="ECO:0000256" key="1">
    <source>
        <dbReference type="SAM" id="Phobius"/>
    </source>
</evidence>
<dbReference type="Proteomes" id="UP001321760">
    <property type="component" value="Unassembled WGS sequence"/>
</dbReference>
<name>A0AAV9H5Y2_9PEZI</name>
<keyword evidence="3" id="KW-1185">Reference proteome</keyword>
<organism evidence="2 3">
    <name type="scientific">Podospora aff. communis PSN243</name>
    <dbReference type="NCBI Taxonomy" id="3040156"/>
    <lineage>
        <taxon>Eukaryota</taxon>
        <taxon>Fungi</taxon>
        <taxon>Dikarya</taxon>
        <taxon>Ascomycota</taxon>
        <taxon>Pezizomycotina</taxon>
        <taxon>Sordariomycetes</taxon>
        <taxon>Sordariomycetidae</taxon>
        <taxon>Sordariales</taxon>
        <taxon>Podosporaceae</taxon>
        <taxon>Podospora</taxon>
    </lineage>
</organism>
<reference evidence="2" key="1">
    <citation type="journal article" date="2023" name="Mol. Phylogenet. Evol.">
        <title>Genome-scale phylogeny and comparative genomics of the fungal order Sordariales.</title>
        <authorList>
            <person name="Hensen N."/>
            <person name="Bonometti L."/>
            <person name="Westerberg I."/>
            <person name="Brannstrom I.O."/>
            <person name="Guillou S."/>
            <person name="Cros-Aarteil S."/>
            <person name="Calhoun S."/>
            <person name="Haridas S."/>
            <person name="Kuo A."/>
            <person name="Mondo S."/>
            <person name="Pangilinan J."/>
            <person name="Riley R."/>
            <person name="LaButti K."/>
            <person name="Andreopoulos B."/>
            <person name="Lipzen A."/>
            <person name="Chen C."/>
            <person name="Yan M."/>
            <person name="Daum C."/>
            <person name="Ng V."/>
            <person name="Clum A."/>
            <person name="Steindorff A."/>
            <person name="Ohm R.A."/>
            <person name="Martin F."/>
            <person name="Silar P."/>
            <person name="Natvig D.O."/>
            <person name="Lalanne C."/>
            <person name="Gautier V."/>
            <person name="Ament-Velasquez S.L."/>
            <person name="Kruys A."/>
            <person name="Hutchinson M.I."/>
            <person name="Powell A.J."/>
            <person name="Barry K."/>
            <person name="Miller A.N."/>
            <person name="Grigoriev I.V."/>
            <person name="Debuchy R."/>
            <person name="Gladieux P."/>
            <person name="Hiltunen Thoren M."/>
            <person name="Johannesson H."/>
        </authorList>
    </citation>
    <scope>NUCLEOTIDE SEQUENCE</scope>
    <source>
        <strain evidence="2">PSN243</strain>
    </source>
</reference>
<reference evidence="2" key="2">
    <citation type="submission" date="2023-05" db="EMBL/GenBank/DDBJ databases">
        <authorList>
            <consortium name="Lawrence Berkeley National Laboratory"/>
            <person name="Steindorff A."/>
            <person name="Hensen N."/>
            <person name="Bonometti L."/>
            <person name="Westerberg I."/>
            <person name="Brannstrom I.O."/>
            <person name="Guillou S."/>
            <person name="Cros-Aarteil S."/>
            <person name="Calhoun S."/>
            <person name="Haridas S."/>
            <person name="Kuo A."/>
            <person name="Mondo S."/>
            <person name="Pangilinan J."/>
            <person name="Riley R."/>
            <person name="Labutti K."/>
            <person name="Andreopoulos B."/>
            <person name="Lipzen A."/>
            <person name="Chen C."/>
            <person name="Yanf M."/>
            <person name="Daum C."/>
            <person name="Ng V."/>
            <person name="Clum A."/>
            <person name="Ohm R."/>
            <person name="Martin F."/>
            <person name="Silar P."/>
            <person name="Natvig D."/>
            <person name="Lalanne C."/>
            <person name="Gautier V."/>
            <person name="Ament-Velasquez S.L."/>
            <person name="Kruys A."/>
            <person name="Hutchinson M.I."/>
            <person name="Powell A.J."/>
            <person name="Barry K."/>
            <person name="Miller A.N."/>
            <person name="Grigoriev I.V."/>
            <person name="Debuchy R."/>
            <person name="Gladieux P."/>
            <person name="Thoren M.H."/>
            <person name="Johannesson H."/>
        </authorList>
    </citation>
    <scope>NUCLEOTIDE SEQUENCE</scope>
    <source>
        <strain evidence="2">PSN243</strain>
    </source>
</reference>
<keyword evidence="1" id="KW-0472">Membrane</keyword>
<proteinExistence type="predicted"/>
<keyword evidence="1" id="KW-0812">Transmembrane</keyword>
<comment type="caution">
    <text evidence="2">The sequence shown here is derived from an EMBL/GenBank/DDBJ whole genome shotgun (WGS) entry which is preliminary data.</text>
</comment>
<dbReference type="EMBL" id="MU865913">
    <property type="protein sequence ID" value="KAK4455847.1"/>
    <property type="molecule type" value="Genomic_DNA"/>
</dbReference>
<evidence type="ECO:0000313" key="3">
    <source>
        <dbReference type="Proteomes" id="UP001321760"/>
    </source>
</evidence>
<sequence>MAVGVLVQLRVWYCLGFCSWLGVLLALLVMMYDISMGMMALVGLYDYFCGLVVFALLVFVNVL</sequence>
<keyword evidence="1" id="KW-1133">Transmembrane helix</keyword>
<feature type="transmembrane region" description="Helical" evidence="1">
    <location>
        <begin position="12"/>
        <end position="32"/>
    </location>
</feature>
<accession>A0AAV9H5Y2</accession>
<gene>
    <name evidence="2" type="ORF">QBC34DRAFT_388089</name>
</gene>
<evidence type="ECO:0008006" key="4">
    <source>
        <dbReference type="Google" id="ProtNLM"/>
    </source>
</evidence>